<dbReference type="EMBL" id="CP048649">
    <property type="protein sequence ID" value="QIB68663.1"/>
    <property type="molecule type" value="Genomic_DNA"/>
</dbReference>
<dbReference type="Pfam" id="PF13472">
    <property type="entry name" value="Lipase_GDSL_2"/>
    <property type="match status" value="1"/>
</dbReference>
<dbReference type="Gene3D" id="3.40.50.1110">
    <property type="entry name" value="SGNH hydrolase"/>
    <property type="match status" value="1"/>
</dbReference>
<evidence type="ECO:0000313" key="3">
    <source>
        <dbReference type="Proteomes" id="UP000466848"/>
    </source>
</evidence>
<name>A0A858BRX9_9FIRM</name>
<reference evidence="2 3" key="1">
    <citation type="submission" date="2020-02" db="EMBL/GenBank/DDBJ databases">
        <authorList>
            <person name="Kim Y.B."/>
            <person name="Roh S.W."/>
        </authorList>
    </citation>
    <scope>NUCLEOTIDE SEQUENCE [LARGE SCALE GENOMIC DNA]</scope>
    <source>
        <strain evidence="2 3">DSM 103574</strain>
    </source>
</reference>
<dbReference type="InterPro" id="IPR013830">
    <property type="entry name" value="SGNH_hydro"/>
</dbReference>
<dbReference type="RefSeq" id="WP_163065526.1">
    <property type="nucleotide sequence ID" value="NZ_CP048649.1"/>
</dbReference>
<dbReference type="InterPro" id="IPR051532">
    <property type="entry name" value="Ester_Hydrolysis_Enzymes"/>
</dbReference>
<organism evidence="2 3">
    <name type="scientific">Aminipila butyrica</name>
    <dbReference type="NCBI Taxonomy" id="433296"/>
    <lineage>
        <taxon>Bacteria</taxon>
        <taxon>Bacillati</taxon>
        <taxon>Bacillota</taxon>
        <taxon>Clostridia</taxon>
        <taxon>Peptostreptococcales</taxon>
        <taxon>Anaerovoracaceae</taxon>
        <taxon>Aminipila</taxon>
    </lineage>
</organism>
<dbReference type="SUPFAM" id="SSF52266">
    <property type="entry name" value="SGNH hydrolase"/>
    <property type="match status" value="1"/>
</dbReference>
<sequence length="192" mass="21730">MKIVFIGNSIINGFPYDREQDFVGLYRKASGQEVLNKGVNGDTVQGVTSRFAQDVLAQRPDMVVILLGTNEFIYQESLPETCMKQIAYLAELAAAHGIQPVLLTPLPVDPLMAESRWMVCDDVDYELVQEQIEQLRKQMVDYGKQHEIKVLDTYRAYQEYADQIGAQAAYYDGIHPTREGHQFLAEIVGKLL</sequence>
<protein>
    <recommendedName>
        <fullName evidence="1">SGNH hydrolase-type esterase domain-containing protein</fullName>
    </recommendedName>
</protein>
<evidence type="ECO:0000259" key="1">
    <source>
        <dbReference type="Pfam" id="PF13472"/>
    </source>
</evidence>
<evidence type="ECO:0000313" key="2">
    <source>
        <dbReference type="EMBL" id="QIB68663.1"/>
    </source>
</evidence>
<gene>
    <name evidence="2" type="ORF">Ami103574_04710</name>
</gene>
<dbReference type="KEGG" id="abut:Ami103574_04710"/>
<feature type="domain" description="SGNH hydrolase-type esterase" evidence="1">
    <location>
        <begin position="5"/>
        <end position="182"/>
    </location>
</feature>
<dbReference type="InterPro" id="IPR036514">
    <property type="entry name" value="SGNH_hydro_sf"/>
</dbReference>
<accession>A0A858BRX9</accession>
<dbReference type="AlphaFoldDB" id="A0A858BRX9"/>
<dbReference type="Proteomes" id="UP000466848">
    <property type="component" value="Chromosome"/>
</dbReference>
<proteinExistence type="predicted"/>
<keyword evidence="3" id="KW-1185">Reference proteome</keyword>
<dbReference type="PANTHER" id="PTHR30383">
    <property type="entry name" value="THIOESTERASE 1/PROTEASE 1/LYSOPHOSPHOLIPASE L1"/>
    <property type="match status" value="1"/>
</dbReference>